<comment type="caution">
    <text evidence="3">The sequence shown here is derived from an EMBL/GenBank/DDBJ whole genome shotgun (WGS) entry which is preliminary data.</text>
</comment>
<accession>A0ABQ9X462</accession>
<feature type="compositionally biased region" description="Low complexity" evidence="2">
    <location>
        <begin position="658"/>
        <end position="674"/>
    </location>
</feature>
<feature type="repeat" description="TPR" evidence="1">
    <location>
        <begin position="527"/>
        <end position="560"/>
    </location>
</feature>
<evidence type="ECO:0000256" key="2">
    <source>
        <dbReference type="SAM" id="MobiDB-lite"/>
    </source>
</evidence>
<dbReference type="Gene3D" id="1.25.40.10">
    <property type="entry name" value="Tetratricopeptide repeat domain"/>
    <property type="match status" value="4"/>
</dbReference>
<dbReference type="EMBL" id="JARBJD010000230">
    <property type="protein sequence ID" value="KAK2946368.1"/>
    <property type="molecule type" value="Genomic_DNA"/>
</dbReference>
<organism evidence="3 4">
    <name type="scientific">Blattamonas nauphoetae</name>
    <dbReference type="NCBI Taxonomy" id="2049346"/>
    <lineage>
        <taxon>Eukaryota</taxon>
        <taxon>Metamonada</taxon>
        <taxon>Preaxostyla</taxon>
        <taxon>Oxymonadida</taxon>
        <taxon>Blattamonas</taxon>
    </lineage>
</organism>
<feature type="compositionally biased region" description="Basic residues" evidence="2">
    <location>
        <begin position="642"/>
        <end position="657"/>
    </location>
</feature>
<dbReference type="InterPro" id="IPR011990">
    <property type="entry name" value="TPR-like_helical_dom_sf"/>
</dbReference>
<dbReference type="PANTHER" id="PTHR44117:SF1">
    <property type="entry name" value="INTRAFLAGELLAR TRANSPORT PROTEIN 88 HOMOLOG"/>
    <property type="match status" value="1"/>
</dbReference>
<gene>
    <name evidence="3" type="ORF">BLNAU_18729</name>
</gene>
<proteinExistence type="predicted"/>
<name>A0ABQ9X462_9EUKA</name>
<dbReference type="SUPFAM" id="SSF48452">
    <property type="entry name" value="TPR-like"/>
    <property type="match status" value="2"/>
</dbReference>
<sequence>MQGAGYTNRPGTGNTGTLNNPLLQALSVENMFADNKTPEETLADMEQEISNLVEQSTLAALSDMSKALMLAKEAASQEVKASQYRELHKIGDPNLIIKFFVYFNLACALENNEQYDDALRTYNMMMSPFQNTIHASRLRVNMGNIHFKMKDYPQAIKNYQIALDNLSESNLLFRHKIRRNIAYTYLVQQQYDRAMQEYETLMKDHIDLPSAFNLVLCYRALGDVNLMQEGFQRLLSVDTAIKKKTQYNQGSFALEDIIASGSKEKSGVKDELSREMSRRQDKSARFIIQAAKVIIPVINPDVIKSYDYISEVLRQEGYPSIVAEIEMSKATECLQRGEIDRAIDLFKTFTRRTDDISGPALQNLSFIALGENDIAQAEQYAQQAVDQDPYNAGALVNLGNCKMKESRYEEALQLYTRALSSDSSNAAAQYNSGLACIQLERYNDALRFYTGLNKKYPQNTDVMLMLSQCYLYLNKQTDGLKWLSTVNARIPSDAGILCRLGEIASPTDEARALYYYQEAARYNPASIDIAIWLGRYFVKHYHFENAAPYFEQAIKIDPNPKYYILLASCYRKMEDQNKALSVFQEGHSKSPSNKDLLKYLISLCKELNKDELTREYESKLAALADEPDEADQRSGTADGAVKKKGKKGKAKTSKAKTGKSLASTSTTSAFESSYAPPPMPSASSISRGRRQPQLAAMPMAIDLGEREEVQQRREEVVFDDNDPDLLP</sequence>
<dbReference type="Pfam" id="PF14559">
    <property type="entry name" value="TPR_19"/>
    <property type="match status" value="1"/>
</dbReference>
<feature type="region of interest" description="Disordered" evidence="2">
    <location>
        <begin position="624"/>
        <end position="727"/>
    </location>
</feature>
<evidence type="ECO:0000256" key="1">
    <source>
        <dbReference type="PROSITE-ProRule" id="PRU00339"/>
    </source>
</evidence>
<dbReference type="Proteomes" id="UP001281761">
    <property type="component" value="Unassembled WGS sequence"/>
</dbReference>
<evidence type="ECO:0000313" key="4">
    <source>
        <dbReference type="Proteomes" id="UP001281761"/>
    </source>
</evidence>
<evidence type="ECO:0000313" key="3">
    <source>
        <dbReference type="EMBL" id="KAK2946368.1"/>
    </source>
</evidence>
<dbReference type="InterPro" id="IPR019734">
    <property type="entry name" value="TPR_rpt"/>
</dbReference>
<feature type="compositionally biased region" description="Acidic residues" evidence="2">
    <location>
        <begin position="717"/>
        <end position="727"/>
    </location>
</feature>
<dbReference type="PANTHER" id="PTHR44117">
    <property type="entry name" value="INTRAFLAGELLAR TRANSPORT PROTEIN 88 HOMOLOG"/>
    <property type="match status" value="1"/>
</dbReference>
<keyword evidence="1" id="KW-0802">TPR repeat</keyword>
<protein>
    <submittedName>
        <fullName evidence="3">Intraflagellar transport protein ift88</fullName>
    </submittedName>
</protein>
<reference evidence="3 4" key="1">
    <citation type="journal article" date="2022" name="bioRxiv">
        <title>Genomics of Preaxostyla Flagellates Illuminates Evolutionary Transitions and the Path Towards Mitochondrial Loss.</title>
        <authorList>
            <person name="Novak L.V.F."/>
            <person name="Treitli S.C."/>
            <person name="Pyrih J."/>
            <person name="Halakuc P."/>
            <person name="Pipaliya S.V."/>
            <person name="Vacek V."/>
            <person name="Brzon O."/>
            <person name="Soukal P."/>
            <person name="Eme L."/>
            <person name="Dacks J.B."/>
            <person name="Karnkowska A."/>
            <person name="Elias M."/>
            <person name="Hampl V."/>
        </authorList>
    </citation>
    <scope>NUCLEOTIDE SEQUENCE [LARGE SCALE GENOMIC DNA]</scope>
    <source>
        <strain evidence="3">NAU3</strain>
        <tissue evidence="3">Gut</tissue>
    </source>
</reference>
<keyword evidence="4" id="KW-1185">Reference proteome</keyword>
<feature type="region of interest" description="Disordered" evidence="2">
    <location>
        <begin position="1"/>
        <end position="20"/>
    </location>
</feature>
<dbReference type="PROSITE" id="PS50005">
    <property type="entry name" value="TPR"/>
    <property type="match status" value="3"/>
</dbReference>
<feature type="repeat" description="TPR" evidence="1">
    <location>
        <begin position="392"/>
        <end position="425"/>
    </location>
</feature>
<dbReference type="Pfam" id="PF13181">
    <property type="entry name" value="TPR_8"/>
    <property type="match status" value="1"/>
</dbReference>
<feature type="compositionally biased region" description="Polar residues" evidence="2">
    <location>
        <begin position="9"/>
        <end position="20"/>
    </location>
</feature>
<feature type="repeat" description="TPR" evidence="1">
    <location>
        <begin position="136"/>
        <end position="169"/>
    </location>
</feature>
<feature type="compositionally biased region" description="Basic and acidic residues" evidence="2">
    <location>
        <begin position="703"/>
        <end position="716"/>
    </location>
</feature>
<dbReference type="SMART" id="SM00028">
    <property type="entry name" value="TPR"/>
    <property type="match status" value="7"/>
</dbReference>